<evidence type="ECO:0000256" key="8">
    <source>
        <dbReference type="ARBA" id="ARBA00023065"/>
    </source>
</evidence>
<proteinExistence type="inferred from homology"/>
<keyword evidence="6 18" id="KW-0732">Signal</keyword>
<comment type="subcellular location">
    <subcellularLocation>
        <location evidence="1">Membrane</location>
        <topology evidence="1">Multi-pass membrane protein</topology>
    </subcellularLocation>
</comment>
<organism evidence="20 21">
    <name type="scientific">Zingiber officinale</name>
    <name type="common">Ginger</name>
    <name type="synonym">Amomum zingiber</name>
    <dbReference type="NCBI Taxonomy" id="94328"/>
    <lineage>
        <taxon>Eukaryota</taxon>
        <taxon>Viridiplantae</taxon>
        <taxon>Streptophyta</taxon>
        <taxon>Embryophyta</taxon>
        <taxon>Tracheophyta</taxon>
        <taxon>Spermatophyta</taxon>
        <taxon>Magnoliopsida</taxon>
        <taxon>Liliopsida</taxon>
        <taxon>Zingiberales</taxon>
        <taxon>Zingiberaceae</taxon>
        <taxon>Zingiber</taxon>
    </lineage>
</organism>
<comment type="subunit">
    <text evidence="3">May form heteromers.</text>
</comment>
<evidence type="ECO:0000256" key="17">
    <source>
        <dbReference type="SAM" id="Phobius"/>
    </source>
</evidence>
<comment type="function">
    <text evidence="15">Glutamate-gated receptor that probably acts as non-selective cation channel.</text>
</comment>
<dbReference type="FunFam" id="3.40.190.10:FF:000195">
    <property type="entry name" value="Glutamate receptor 2.7"/>
    <property type="match status" value="1"/>
</dbReference>
<dbReference type="Proteomes" id="UP000734854">
    <property type="component" value="Unassembled WGS sequence"/>
</dbReference>
<dbReference type="FunFam" id="3.40.50.2300:FF:000188">
    <property type="entry name" value="Glutamate receptor"/>
    <property type="match status" value="1"/>
</dbReference>
<dbReference type="InterPro" id="IPR044440">
    <property type="entry name" value="GABAb_receptor_plant_PBP1"/>
</dbReference>
<dbReference type="EMBL" id="JACMSC010000086">
    <property type="protein sequence ID" value="KAG6467129.1"/>
    <property type="molecule type" value="Genomic_DNA"/>
</dbReference>
<evidence type="ECO:0000256" key="18">
    <source>
        <dbReference type="SAM" id="SignalP"/>
    </source>
</evidence>
<protein>
    <recommendedName>
        <fullName evidence="15">Glutamate receptor</fullName>
    </recommendedName>
</protein>
<dbReference type="Pfam" id="PF10613">
    <property type="entry name" value="Lig_chan-Glu_bd"/>
    <property type="match status" value="1"/>
</dbReference>
<feature type="chain" id="PRO_5035217819" description="Glutamate receptor" evidence="18">
    <location>
        <begin position="29"/>
        <end position="921"/>
    </location>
</feature>
<feature type="transmembrane region" description="Helical" evidence="17">
    <location>
        <begin position="644"/>
        <end position="662"/>
    </location>
</feature>
<dbReference type="Pfam" id="PF00060">
    <property type="entry name" value="Lig_chan"/>
    <property type="match status" value="1"/>
</dbReference>
<evidence type="ECO:0000313" key="20">
    <source>
        <dbReference type="EMBL" id="KAG6467129.1"/>
    </source>
</evidence>
<dbReference type="CDD" id="cd13686">
    <property type="entry name" value="GluR_Plant"/>
    <property type="match status" value="1"/>
</dbReference>
<feature type="domain" description="Ionotropic glutamate receptor C-terminal" evidence="19">
    <location>
        <begin position="458"/>
        <end position="803"/>
    </location>
</feature>
<evidence type="ECO:0000259" key="19">
    <source>
        <dbReference type="SMART" id="SM00079"/>
    </source>
</evidence>
<evidence type="ECO:0000256" key="16">
    <source>
        <dbReference type="SAM" id="MobiDB-lite"/>
    </source>
</evidence>
<keyword evidence="4 15" id="KW-0813">Transport</keyword>
<evidence type="ECO:0000256" key="5">
    <source>
        <dbReference type="ARBA" id="ARBA00022692"/>
    </source>
</evidence>
<keyword evidence="12 15" id="KW-1071">Ligand-gated ion channel</keyword>
<evidence type="ECO:0000256" key="13">
    <source>
        <dbReference type="ARBA" id="ARBA00023303"/>
    </source>
</evidence>
<keyword evidence="7 17" id="KW-1133">Transmembrane helix</keyword>
<evidence type="ECO:0000256" key="4">
    <source>
        <dbReference type="ARBA" id="ARBA00022448"/>
    </source>
</evidence>
<dbReference type="PANTHER" id="PTHR34836:SF1">
    <property type="entry name" value="OS09G0428600 PROTEIN"/>
    <property type="match status" value="1"/>
</dbReference>
<sequence length="921" mass="101652">MEFLILRFFSFFFFFLLWFAGDDAVVWAAQPRAVDVGVILNSGTMVGKRSQTSISMAVDDFYAGHSNYTTRVALHVRDSGGGVVAAASAAVELLKNVEVKSIISSLTSGEAEFVVQLANKTQVPVVCFSATSPALSPAHNRFFLRATISDSAQVPAIAALVRHFGWRQVVPVYEDSNYGAGVLPYLVDALRDGADARVPYRSIVGSAASDTELDRELYKLMTMETRVFVVHMVSDLGVRLFRRANELGMMAAGYVWIATYGITNAIDLLGVDDTEAMQGVIGVRPYIRTSEKISDFSARFKRRFRIDHPADEPTDPTFYQLWAYDAAWAVSMAVEKTELINSAFRRPESSGNSYSTDLDRLGVSPSGLALRDAISAGRFQGLAGEFRLLNGELISPAFEFVNVNGSTAGSIGYWTPTNGLSKQLTSKTSGPAGLMPVLWPGYAGAVPRGWEIPTNGKKLRIAVPVKHGFDQFVKVETDPTTNRRHVTGYCIDVFEAVVHELPYAVSFEYIPFEDSSQSYDLLVDQVFLRNFDAVVGDTTILARRSEHVEFTMPFTESGVSMIVPIRGSNDKNIWIFLLPLTTELWLGSLCFFIFTGFVVWAIEHRGNTEFAGDLPNQLGTTFYFAFSTLVFSHKENLTSNLTRFAVIIWFFVVLILSSSYTASLTSMLTVQQLQPTVADMSQLNKTKVNIGYQDGSFVQGMLQEMFHVQKLKNYSTPGQYAEALLKGSANGGVDAIFDEIPYLKVFLSEHCTDFTMVGPTYKTDGFGFVFPLGSSLVPDISRAILSITEGEKMGQIEKAWFGDPSNCPSQSNNLNSPSLTFQSFGGLFLITGTVSALALLLFLAKFIYQEWDELRAATRRQSSMWKKMVAVAKLYHNVDQQSLASKREDNGSVGSPYLSTPSDTSFGDRRSDDMAETLQAR</sequence>
<evidence type="ECO:0000256" key="2">
    <source>
        <dbReference type="ARBA" id="ARBA00008685"/>
    </source>
</evidence>
<dbReference type="InterPro" id="IPR017103">
    <property type="entry name" value="Iontropic_Glu_rcpt_pln"/>
</dbReference>
<evidence type="ECO:0000256" key="12">
    <source>
        <dbReference type="ARBA" id="ARBA00023286"/>
    </source>
</evidence>
<dbReference type="PIRSF" id="PIRSF037090">
    <property type="entry name" value="Iontro_Glu-like_rcpt_pln"/>
    <property type="match status" value="1"/>
</dbReference>
<dbReference type="InterPro" id="IPR019594">
    <property type="entry name" value="Glu/Gly-bd"/>
</dbReference>
<evidence type="ECO:0000256" key="11">
    <source>
        <dbReference type="ARBA" id="ARBA00023180"/>
    </source>
</evidence>
<evidence type="ECO:0000256" key="3">
    <source>
        <dbReference type="ARBA" id="ARBA00011095"/>
    </source>
</evidence>
<feature type="transmembrane region" description="Helical" evidence="17">
    <location>
        <begin position="824"/>
        <end position="848"/>
    </location>
</feature>
<evidence type="ECO:0000313" key="21">
    <source>
        <dbReference type="Proteomes" id="UP000734854"/>
    </source>
</evidence>
<dbReference type="OrthoDB" id="5984008at2759"/>
<comment type="function">
    <text evidence="14">Glutamate-gated receptor that probably acts as a non-selective cation channel. May be involved in light-signal transduction and calcium homeostasis via the regulation of calcium influx into cells.</text>
</comment>
<keyword evidence="5 17" id="KW-0812">Transmembrane</keyword>
<dbReference type="AlphaFoldDB" id="A0A8J5ERQ8"/>
<keyword evidence="13 15" id="KW-0407">Ion channel</keyword>
<dbReference type="FunFam" id="3.40.190.10:FF:000150">
    <property type="entry name" value="Glutamate receptor 2.7"/>
    <property type="match status" value="1"/>
</dbReference>
<evidence type="ECO:0000256" key="1">
    <source>
        <dbReference type="ARBA" id="ARBA00004141"/>
    </source>
</evidence>
<dbReference type="InterPro" id="IPR001828">
    <property type="entry name" value="ANF_lig-bd_rcpt"/>
</dbReference>
<name>A0A8J5ERQ8_ZINOF</name>
<comment type="caution">
    <text evidence="20">The sequence shown here is derived from an EMBL/GenBank/DDBJ whole genome shotgun (WGS) entry which is preliminary data.</text>
</comment>
<evidence type="ECO:0000256" key="9">
    <source>
        <dbReference type="ARBA" id="ARBA00023136"/>
    </source>
</evidence>
<comment type="similarity">
    <text evidence="2 15">Belongs to the glutamate-gated ion channel (TC 1.A.10.1) family.</text>
</comment>
<feature type="region of interest" description="Disordered" evidence="16">
    <location>
        <begin position="885"/>
        <end position="921"/>
    </location>
</feature>
<dbReference type="GO" id="GO:0016020">
    <property type="term" value="C:membrane"/>
    <property type="evidence" value="ECO:0007669"/>
    <property type="project" value="UniProtKB-SubCell"/>
</dbReference>
<feature type="signal peptide" evidence="18">
    <location>
        <begin position="1"/>
        <end position="28"/>
    </location>
</feature>
<keyword evidence="21" id="KW-1185">Reference proteome</keyword>
<keyword evidence="10 15" id="KW-0675">Receptor</keyword>
<dbReference type="FunFam" id="1.10.287.70:FF:000037">
    <property type="entry name" value="Glutamate receptor"/>
    <property type="match status" value="1"/>
</dbReference>
<evidence type="ECO:0000256" key="15">
    <source>
        <dbReference type="PIRNR" id="PIRNR037090"/>
    </source>
</evidence>
<evidence type="ECO:0000256" key="14">
    <source>
        <dbReference type="ARBA" id="ARBA00049638"/>
    </source>
</evidence>
<dbReference type="InterPro" id="IPR015683">
    <property type="entry name" value="Ionotropic_Glu_rcpt"/>
</dbReference>
<dbReference type="InterPro" id="IPR001320">
    <property type="entry name" value="Iontro_rcpt_C"/>
</dbReference>
<keyword evidence="8 15" id="KW-0406">Ion transport</keyword>
<gene>
    <name evidence="20" type="ORF">ZIOFF_075045</name>
</gene>
<evidence type="ECO:0000256" key="10">
    <source>
        <dbReference type="ARBA" id="ARBA00023170"/>
    </source>
</evidence>
<evidence type="ECO:0000256" key="6">
    <source>
        <dbReference type="ARBA" id="ARBA00022729"/>
    </source>
</evidence>
<feature type="transmembrane region" description="Helical" evidence="17">
    <location>
        <begin position="573"/>
        <end position="602"/>
    </location>
</feature>
<keyword evidence="11" id="KW-0325">Glycoprotein</keyword>
<keyword evidence="9 15" id="KW-0472">Membrane</keyword>
<dbReference type="SMART" id="SM00079">
    <property type="entry name" value="PBPe"/>
    <property type="match status" value="1"/>
</dbReference>
<dbReference type="GO" id="GO:0015276">
    <property type="term" value="F:ligand-gated monoatomic ion channel activity"/>
    <property type="evidence" value="ECO:0007669"/>
    <property type="project" value="InterPro"/>
</dbReference>
<dbReference type="PANTHER" id="PTHR34836">
    <property type="entry name" value="OS06G0188250 PROTEIN"/>
    <property type="match status" value="1"/>
</dbReference>
<dbReference type="Pfam" id="PF01094">
    <property type="entry name" value="ANF_receptor"/>
    <property type="match status" value="1"/>
</dbReference>
<reference evidence="20 21" key="1">
    <citation type="submission" date="2020-08" db="EMBL/GenBank/DDBJ databases">
        <title>Plant Genome Project.</title>
        <authorList>
            <person name="Zhang R.-G."/>
        </authorList>
    </citation>
    <scope>NUCLEOTIDE SEQUENCE [LARGE SCALE GENOMIC DNA]</scope>
    <source>
        <tissue evidence="20">Rhizome</tissue>
    </source>
</reference>
<accession>A0A8J5ERQ8</accession>
<dbReference type="CDD" id="cd19990">
    <property type="entry name" value="PBP1_GABAb_receptor_plant"/>
    <property type="match status" value="1"/>
</dbReference>
<evidence type="ECO:0000256" key="7">
    <source>
        <dbReference type="ARBA" id="ARBA00022989"/>
    </source>
</evidence>